<dbReference type="GO" id="GO:0000723">
    <property type="term" value="P:telomere maintenance"/>
    <property type="evidence" value="ECO:0007669"/>
    <property type="project" value="InterPro"/>
</dbReference>
<keyword evidence="1" id="KW-0227">DNA damage</keyword>
<dbReference type="PANTHER" id="PTHR10492:SF78">
    <property type="entry name" value="ATP-DEPENDENT DNA HELICASE"/>
    <property type="match status" value="1"/>
</dbReference>
<dbReference type="GO" id="GO:0043139">
    <property type="term" value="F:5'-3' DNA helicase activity"/>
    <property type="evidence" value="ECO:0007669"/>
    <property type="project" value="UniProtKB-EC"/>
</dbReference>
<dbReference type="Pfam" id="PF05970">
    <property type="entry name" value="PIF1"/>
    <property type="match status" value="1"/>
</dbReference>
<evidence type="ECO:0000259" key="3">
    <source>
        <dbReference type="Pfam" id="PF14214"/>
    </source>
</evidence>
<dbReference type="Proteomes" id="UP000008827">
    <property type="component" value="Chromosome 9"/>
</dbReference>
<sequence>MQCRHCNAKMWYNERISKDKNTTSPKFSLCCGDDKVELPLLQNPPKHLERLLFDDNATDSKNYQYNIRTYNMMFAFTSTGIKLDKSINETKGPPTIRIQGQPCHRIGSLLPMPGKQPKFAQLYIFDTQNEVENRINTMSQHVAIQPHIVSTLSQMLDDHNVHAKNFRMARDRLTNSQVDNVKLRLIVSREKDGRTYNLPNVSEVAALIVGDFDANSRRDIIVETQNGELQRIHELHSSYLGLQYPLLYPYGEDGYRPDILHQWFAYRLQSRSNEAQTLLHSRKLFQQFIVEAYTMVESERLSYIRNNKKKLRVDKYCSLQTSLDAGTSKGSSKGKRVILPSMFVGSPCYMDQLYFDGMAICNHVGFQNLFITLTSEIPSHENDPELYTLVQNHMVHDPCGILPSKSPCMKEGKCSRFYPKMFQPQTLLDSNGYPIYHRRNDGRTISKNDVIIDNRYIVPYNAKLLRKYLAHINIEWCNQTTWRIFGFPIHARKPAVKRLHFHFPGQHNVLYEDDDDIDDILSKPSISYSKFLAWMNSNKCFIKGRNLTYSQFVSKFVTVENVLYPTYREACFTMGFLQDDREFVEAIKEAKDRGTTNYLRKLFVLMLLTGVITKPEELWNQTWNWLAEDIAYHYIKTTLNTALFNYFHYHLLELHIDDEQLKNLTLLEIEKLLHANQKSLKDYPTMPYPEGANPAWCLENSLILSKLNYNNDDARSEFKNLFSSMIDEQKQIYEKIMQVVNNDEGGMFFLYGYGGTGKTYIWRTLASSLRAKNQIVIMVASSGIASLLLPGGKTVHSKFKILVPIFEDSTCNTLQGTLMTHKFFFQALDQILTDIIKENKNPNQIFGGKVIIFGGDFREIRSVIPRGSLLWLTKNMRLQANAQSVDNQETARFAKWILDIGDGVIGNENDEYATVEIPEYLLITEYNDPIDAIVRSTFPNLYQHHSNPEFFKCRAILASTNETVEEVNDYILSLIPGEHMEYLSSDCINKSKSIESWHFQSITTEFLNSLNTSGLPNHCIKLKIGSPIMLLRNLDQTQDLCNGTRLVVTRLAKHVIAAGIIFGKNPDHNVYIPRMSMSPSQSPWPFKLLRRQFPIMLSYVIAINKSQGQSLSMVGLYLPKPVFSHGQLYIALSRVNSREGLKVLIHDKDKKNMTSTTNVVFKEVFKNLTR</sequence>
<dbReference type="Pfam" id="PF21530">
    <property type="entry name" value="Pif1_2B_dom"/>
    <property type="match status" value="1"/>
</dbReference>
<dbReference type="EC" id="5.6.2.3" evidence="1"/>
<dbReference type="Gramene" id="KRH37696">
    <property type="protein sequence ID" value="KRH37696"/>
    <property type="gene ID" value="GLYMA_09G082700"/>
</dbReference>
<feature type="domain" description="DNA helicase Pif1-like 2B" evidence="4">
    <location>
        <begin position="1005"/>
        <end position="1051"/>
    </location>
</feature>
<evidence type="ECO:0000259" key="2">
    <source>
        <dbReference type="Pfam" id="PF05970"/>
    </source>
</evidence>
<comment type="cofactor">
    <cofactor evidence="1">
        <name>Mg(2+)</name>
        <dbReference type="ChEBI" id="CHEBI:18420"/>
    </cofactor>
</comment>
<evidence type="ECO:0000313" key="5">
    <source>
        <dbReference type="EMBL" id="KRH37696.1"/>
    </source>
</evidence>
<dbReference type="AlphaFoldDB" id="A0A0R0I5L0"/>
<evidence type="ECO:0000313" key="6">
    <source>
        <dbReference type="EnsemblPlants" id="KRH37696"/>
    </source>
</evidence>
<keyword evidence="1" id="KW-0234">DNA repair</keyword>
<evidence type="ECO:0000256" key="1">
    <source>
        <dbReference type="RuleBase" id="RU363044"/>
    </source>
</evidence>
<evidence type="ECO:0000259" key="4">
    <source>
        <dbReference type="Pfam" id="PF21530"/>
    </source>
</evidence>
<evidence type="ECO:0000313" key="7">
    <source>
        <dbReference type="Proteomes" id="UP000008827"/>
    </source>
</evidence>
<keyword evidence="1" id="KW-0547">Nucleotide-binding</keyword>
<dbReference type="Gene3D" id="3.40.50.300">
    <property type="entry name" value="P-loop containing nucleotide triphosphate hydrolases"/>
    <property type="match status" value="1"/>
</dbReference>
<dbReference type="EnsemblPlants" id="KRH37696">
    <property type="protein sequence ID" value="KRH37696"/>
    <property type="gene ID" value="GLYMA_09G082700"/>
</dbReference>
<dbReference type="Pfam" id="PF14214">
    <property type="entry name" value="Helitron_like_N"/>
    <property type="match status" value="1"/>
</dbReference>
<dbReference type="InterPro" id="IPR027417">
    <property type="entry name" value="P-loop_NTPase"/>
</dbReference>
<organism evidence="5">
    <name type="scientific">Glycine max</name>
    <name type="common">Soybean</name>
    <name type="synonym">Glycine hispida</name>
    <dbReference type="NCBI Taxonomy" id="3847"/>
    <lineage>
        <taxon>Eukaryota</taxon>
        <taxon>Viridiplantae</taxon>
        <taxon>Streptophyta</taxon>
        <taxon>Embryophyta</taxon>
        <taxon>Tracheophyta</taxon>
        <taxon>Spermatophyta</taxon>
        <taxon>Magnoliopsida</taxon>
        <taxon>eudicotyledons</taxon>
        <taxon>Gunneridae</taxon>
        <taxon>Pentapetalae</taxon>
        <taxon>rosids</taxon>
        <taxon>fabids</taxon>
        <taxon>Fabales</taxon>
        <taxon>Fabaceae</taxon>
        <taxon>Papilionoideae</taxon>
        <taxon>50 kb inversion clade</taxon>
        <taxon>NPAAA clade</taxon>
        <taxon>indigoferoid/millettioid clade</taxon>
        <taxon>Phaseoleae</taxon>
        <taxon>Glycine</taxon>
        <taxon>Glycine subgen. Soja</taxon>
    </lineage>
</organism>
<dbReference type="GO" id="GO:0006310">
    <property type="term" value="P:DNA recombination"/>
    <property type="evidence" value="ECO:0007669"/>
    <property type="project" value="UniProtKB-KW"/>
</dbReference>
<keyword evidence="1" id="KW-0378">Hydrolase</keyword>
<feature type="domain" description="Helitron helicase-like" evidence="3">
    <location>
        <begin position="263"/>
        <end position="375"/>
    </location>
</feature>
<reference evidence="5 6" key="1">
    <citation type="journal article" date="2010" name="Nature">
        <title>Genome sequence of the palaeopolyploid soybean.</title>
        <authorList>
            <person name="Schmutz J."/>
            <person name="Cannon S.B."/>
            <person name="Schlueter J."/>
            <person name="Ma J."/>
            <person name="Mitros T."/>
            <person name="Nelson W."/>
            <person name="Hyten D.L."/>
            <person name="Song Q."/>
            <person name="Thelen J.J."/>
            <person name="Cheng J."/>
            <person name="Xu D."/>
            <person name="Hellsten U."/>
            <person name="May G.D."/>
            <person name="Yu Y."/>
            <person name="Sakurai T."/>
            <person name="Umezawa T."/>
            <person name="Bhattacharyya M.K."/>
            <person name="Sandhu D."/>
            <person name="Valliyodan B."/>
            <person name="Lindquist E."/>
            <person name="Peto M."/>
            <person name="Grant D."/>
            <person name="Shu S."/>
            <person name="Goodstein D."/>
            <person name="Barry K."/>
            <person name="Futrell-Griggs M."/>
            <person name="Abernathy B."/>
            <person name="Du J."/>
            <person name="Tian Z."/>
            <person name="Zhu L."/>
            <person name="Gill N."/>
            <person name="Joshi T."/>
            <person name="Libault M."/>
            <person name="Sethuraman A."/>
            <person name="Zhang X.-C."/>
            <person name="Shinozaki K."/>
            <person name="Nguyen H.T."/>
            <person name="Wing R.A."/>
            <person name="Cregan P."/>
            <person name="Specht J."/>
            <person name="Grimwood J."/>
            <person name="Rokhsar D."/>
            <person name="Stacey G."/>
            <person name="Shoemaker R.C."/>
            <person name="Jackson S.A."/>
        </authorList>
    </citation>
    <scope>NUCLEOTIDE SEQUENCE</scope>
    <source>
        <strain evidence="6">cv. Williams 82</strain>
        <tissue evidence="5">Callus</tissue>
    </source>
</reference>
<dbReference type="CDD" id="cd18809">
    <property type="entry name" value="SF1_C_RecD"/>
    <property type="match status" value="1"/>
</dbReference>
<name>A0A0R0I5L0_SOYBN</name>
<dbReference type="InterPro" id="IPR025476">
    <property type="entry name" value="Helitron_helicase-like"/>
</dbReference>
<dbReference type="InterPro" id="IPR010285">
    <property type="entry name" value="DNA_helicase_pif1-like_DEAD"/>
</dbReference>
<dbReference type="GO" id="GO:0016787">
    <property type="term" value="F:hydrolase activity"/>
    <property type="evidence" value="ECO:0007669"/>
    <property type="project" value="UniProtKB-KW"/>
</dbReference>
<keyword evidence="7" id="KW-1185">Reference proteome</keyword>
<dbReference type="EMBL" id="CM000842">
    <property type="protein sequence ID" value="KRH37696.1"/>
    <property type="molecule type" value="Genomic_DNA"/>
</dbReference>
<dbReference type="OMA" id="VFTICCK"/>
<keyword evidence="1" id="KW-0233">DNA recombination</keyword>
<keyword evidence="1" id="KW-0347">Helicase</keyword>
<dbReference type="InterPro" id="IPR049163">
    <property type="entry name" value="Pif1-like_2B_dom"/>
</dbReference>
<proteinExistence type="inferred from homology"/>
<protein>
    <recommendedName>
        <fullName evidence="1">ATP-dependent DNA helicase</fullName>
        <ecNumber evidence="1">5.6.2.3</ecNumber>
    </recommendedName>
</protein>
<comment type="similarity">
    <text evidence="1">Belongs to the helicase family.</text>
</comment>
<dbReference type="PANTHER" id="PTHR10492">
    <property type="match status" value="1"/>
</dbReference>
<dbReference type="InParanoid" id="A0A0R0I5L0"/>
<keyword evidence="1" id="KW-0067">ATP-binding</keyword>
<accession>A0A0R0I5L0</accession>
<comment type="catalytic activity">
    <reaction evidence="1">
        <text>ATP + H2O = ADP + phosphate + H(+)</text>
        <dbReference type="Rhea" id="RHEA:13065"/>
        <dbReference type="ChEBI" id="CHEBI:15377"/>
        <dbReference type="ChEBI" id="CHEBI:15378"/>
        <dbReference type="ChEBI" id="CHEBI:30616"/>
        <dbReference type="ChEBI" id="CHEBI:43474"/>
        <dbReference type="ChEBI" id="CHEBI:456216"/>
        <dbReference type="EC" id="5.6.2.3"/>
    </reaction>
</comment>
<feature type="domain" description="DNA helicase Pif1-like DEAD-box helicase" evidence="2">
    <location>
        <begin position="726"/>
        <end position="868"/>
    </location>
</feature>
<reference evidence="5" key="3">
    <citation type="submission" date="2018-07" db="EMBL/GenBank/DDBJ databases">
        <title>WGS assembly of Glycine max.</title>
        <authorList>
            <person name="Schmutz J."/>
            <person name="Cannon S."/>
            <person name="Schlueter J."/>
            <person name="Ma J."/>
            <person name="Mitros T."/>
            <person name="Nelson W."/>
            <person name="Hyten D."/>
            <person name="Song Q."/>
            <person name="Thelen J."/>
            <person name="Cheng J."/>
            <person name="Xu D."/>
            <person name="Hellsten U."/>
            <person name="May G."/>
            <person name="Yu Y."/>
            <person name="Sakurai T."/>
            <person name="Umezawa T."/>
            <person name="Bhattacharyya M."/>
            <person name="Sandhu D."/>
            <person name="Valliyodan B."/>
            <person name="Lindquist E."/>
            <person name="Peto M."/>
            <person name="Grant D."/>
            <person name="Shu S."/>
            <person name="Goodstein D."/>
            <person name="Barry K."/>
            <person name="Futrell-Griggs M."/>
            <person name="Abernathy B."/>
            <person name="Du J."/>
            <person name="Tian Z."/>
            <person name="Zhu L."/>
            <person name="Gill N."/>
            <person name="Joshi T."/>
            <person name="Libault M."/>
            <person name="Sethuraman A."/>
            <person name="Zhang X."/>
            <person name="Shinozaki K."/>
            <person name="Nguyen H."/>
            <person name="Wing R."/>
            <person name="Cregan P."/>
            <person name="Specht J."/>
            <person name="Grimwood J."/>
            <person name="Rokhsar D."/>
            <person name="Stacey G."/>
            <person name="Shoemaker R."/>
            <person name="Jackson S."/>
        </authorList>
    </citation>
    <scope>NUCLEOTIDE SEQUENCE</scope>
    <source>
        <tissue evidence="5">Callus</tissue>
    </source>
</reference>
<reference evidence="6" key="2">
    <citation type="submission" date="2018-02" db="UniProtKB">
        <authorList>
            <consortium name="EnsemblPlants"/>
        </authorList>
    </citation>
    <scope>IDENTIFICATION</scope>
    <source>
        <strain evidence="6">Williams 82</strain>
    </source>
</reference>
<gene>
    <name evidence="5" type="ORF">GLYMA_09G082700</name>
</gene>
<dbReference type="SUPFAM" id="SSF52540">
    <property type="entry name" value="P-loop containing nucleoside triphosphate hydrolases"/>
    <property type="match status" value="2"/>
</dbReference>
<dbReference type="GO" id="GO:0005524">
    <property type="term" value="F:ATP binding"/>
    <property type="evidence" value="ECO:0007669"/>
    <property type="project" value="UniProtKB-KW"/>
</dbReference>
<dbReference type="GO" id="GO:0006281">
    <property type="term" value="P:DNA repair"/>
    <property type="evidence" value="ECO:0007669"/>
    <property type="project" value="UniProtKB-KW"/>
</dbReference>